<dbReference type="EnsemblPlants" id="Bo9g038660.1">
    <property type="protein sequence ID" value="Bo9g038660.1"/>
    <property type="gene ID" value="Bo9g038660"/>
</dbReference>
<evidence type="ECO:0000313" key="2">
    <source>
        <dbReference type="Proteomes" id="UP000032141"/>
    </source>
</evidence>
<keyword evidence="2" id="KW-1185">Reference proteome</keyword>
<dbReference type="Proteomes" id="UP000032141">
    <property type="component" value="Chromosome C9"/>
</dbReference>
<accession>A0A0D3E4X6</accession>
<protein>
    <submittedName>
        <fullName evidence="1">Uncharacterized protein</fullName>
    </submittedName>
</protein>
<sequence>MKMVLINFGLNFMKGCLRTPFEDQAEHSSRVNQEIELLVRVRLRPVRERAGRYIATNQATRSVATYRPTRKRVGRYIATNPQTSRSLRSDRPSHMVGRYVAIDPRTSRSLRSDRPSHSVGRYVATDPSRTWSLRSDRIVTDIDQRFGRYVATWSVLVRSLHSDRMKGLVSRYAATDSFEGRSLRSDRLARGSVVRAHLALLRVERDKIGAAPYDSCLRILVEGIKPCIVCLGVKILPFLTLREGYVFEKMRLRRLAMPKIDFFFRMPLPFSSLREEYVFEKICFAILQGFSLSPAFEKYSGLSTVVRNQNCCSCLDANNLICDRGISTEGMFRTALEALLRIFPYMPRNIVWLGVKDVFTQIAKDVVGQGLDHGIARDDQEVPRMIRKTCQKEKSRARFIALPVAKGRGKVFDFLKNCGVCLSRSSITEDGKDMKMILIDFRLNLMKGFLRTPFEDQAERSSRVNQEIELLVRVRLVIGCQSWKQIMSRIMPQSF</sequence>
<evidence type="ECO:0000313" key="1">
    <source>
        <dbReference type="EnsemblPlants" id="Bo9g038660.1"/>
    </source>
</evidence>
<organism evidence="1 2">
    <name type="scientific">Brassica oleracea var. oleracea</name>
    <dbReference type="NCBI Taxonomy" id="109376"/>
    <lineage>
        <taxon>Eukaryota</taxon>
        <taxon>Viridiplantae</taxon>
        <taxon>Streptophyta</taxon>
        <taxon>Embryophyta</taxon>
        <taxon>Tracheophyta</taxon>
        <taxon>Spermatophyta</taxon>
        <taxon>Magnoliopsida</taxon>
        <taxon>eudicotyledons</taxon>
        <taxon>Gunneridae</taxon>
        <taxon>Pentapetalae</taxon>
        <taxon>rosids</taxon>
        <taxon>malvids</taxon>
        <taxon>Brassicales</taxon>
        <taxon>Brassicaceae</taxon>
        <taxon>Brassiceae</taxon>
        <taxon>Brassica</taxon>
    </lineage>
</organism>
<dbReference type="Gramene" id="Bo9g038660.1">
    <property type="protein sequence ID" value="Bo9g038660.1"/>
    <property type="gene ID" value="Bo9g038660"/>
</dbReference>
<dbReference type="AlphaFoldDB" id="A0A0D3E4X6"/>
<reference evidence="1 2" key="1">
    <citation type="journal article" date="2014" name="Genome Biol.">
        <title>Transcriptome and methylome profiling reveals relics of genome dominance in the mesopolyploid Brassica oleracea.</title>
        <authorList>
            <person name="Parkin I.A."/>
            <person name="Koh C."/>
            <person name="Tang H."/>
            <person name="Robinson S.J."/>
            <person name="Kagale S."/>
            <person name="Clarke W.E."/>
            <person name="Town C.D."/>
            <person name="Nixon J."/>
            <person name="Krishnakumar V."/>
            <person name="Bidwell S.L."/>
            <person name="Denoeud F."/>
            <person name="Belcram H."/>
            <person name="Links M.G."/>
            <person name="Just J."/>
            <person name="Clarke C."/>
            <person name="Bender T."/>
            <person name="Huebert T."/>
            <person name="Mason A.S."/>
            <person name="Pires J.C."/>
            <person name="Barker G."/>
            <person name="Moore J."/>
            <person name="Walley P.G."/>
            <person name="Manoli S."/>
            <person name="Batley J."/>
            <person name="Edwards D."/>
            <person name="Nelson M.N."/>
            <person name="Wang X."/>
            <person name="Paterson A.H."/>
            <person name="King G."/>
            <person name="Bancroft I."/>
            <person name="Chalhoub B."/>
            <person name="Sharpe A.G."/>
        </authorList>
    </citation>
    <scope>NUCLEOTIDE SEQUENCE</scope>
    <source>
        <strain evidence="1 2">cv. TO1000</strain>
    </source>
</reference>
<proteinExistence type="predicted"/>
<reference evidence="1" key="2">
    <citation type="submission" date="2015-03" db="UniProtKB">
        <authorList>
            <consortium name="EnsemblPlants"/>
        </authorList>
    </citation>
    <scope>IDENTIFICATION</scope>
</reference>
<dbReference type="HOGENOM" id="CLU_042974_0_0_1"/>
<name>A0A0D3E4X6_BRAOL</name>